<dbReference type="AlphaFoldDB" id="A0A1H8IS06"/>
<proteinExistence type="predicted"/>
<dbReference type="Pfam" id="PF13609">
    <property type="entry name" value="Porin_4"/>
    <property type="match status" value="1"/>
</dbReference>
<dbReference type="Proteomes" id="UP000183002">
    <property type="component" value="Unassembled WGS sequence"/>
</dbReference>
<evidence type="ECO:0000256" key="1">
    <source>
        <dbReference type="SAM" id="SignalP"/>
    </source>
</evidence>
<dbReference type="GO" id="GO:0016020">
    <property type="term" value="C:membrane"/>
    <property type="evidence" value="ECO:0007669"/>
    <property type="project" value="InterPro"/>
</dbReference>
<feature type="domain" description="Porin" evidence="2">
    <location>
        <begin position="13"/>
        <end position="89"/>
    </location>
</feature>
<feature type="chain" id="PRO_5010332963" description="Porin domain-containing protein" evidence="1">
    <location>
        <begin position="25"/>
        <end position="95"/>
    </location>
</feature>
<dbReference type="InterPro" id="IPR023614">
    <property type="entry name" value="Porin_dom_sf"/>
</dbReference>
<dbReference type="Gene3D" id="2.40.160.10">
    <property type="entry name" value="Porin"/>
    <property type="match status" value="1"/>
</dbReference>
<reference evidence="3 4" key="1">
    <citation type="submission" date="2016-10" db="EMBL/GenBank/DDBJ databases">
        <authorList>
            <person name="de Groot N.N."/>
        </authorList>
    </citation>
    <scope>NUCLEOTIDE SEQUENCE [LARGE SCALE GENOMIC DNA]</scope>
    <source>
        <strain evidence="3 4">CGMCC 1.10836</strain>
    </source>
</reference>
<sequence length="95" mass="9644">MRPTLLPLLVLLAATPAIPTPATAEIRLSGDAAMGLTSSTTTTSPQVATDLDVKIQASRVTDGGVEFGAVLEMNANAGPGTRPASGYFFIQGGNN</sequence>
<gene>
    <name evidence="3" type="ORF">SAMN05216227_102148</name>
</gene>
<evidence type="ECO:0000313" key="4">
    <source>
        <dbReference type="Proteomes" id="UP000183002"/>
    </source>
</evidence>
<keyword evidence="1" id="KW-0732">Signal</keyword>
<name>A0A1H8IS06_9RHOB</name>
<dbReference type="STRING" id="1077947.SAMN05216227_102148"/>
<evidence type="ECO:0000313" key="3">
    <source>
        <dbReference type="EMBL" id="SEN71182.1"/>
    </source>
</evidence>
<dbReference type="GO" id="GO:0015288">
    <property type="term" value="F:porin activity"/>
    <property type="evidence" value="ECO:0007669"/>
    <property type="project" value="InterPro"/>
</dbReference>
<organism evidence="3 4">
    <name type="scientific">Pseudorhodobacter antarcticus</name>
    <dbReference type="NCBI Taxonomy" id="1077947"/>
    <lineage>
        <taxon>Bacteria</taxon>
        <taxon>Pseudomonadati</taxon>
        <taxon>Pseudomonadota</taxon>
        <taxon>Alphaproteobacteria</taxon>
        <taxon>Rhodobacterales</taxon>
        <taxon>Paracoccaceae</taxon>
        <taxon>Pseudorhodobacter</taxon>
    </lineage>
</organism>
<dbReference type="InterPro" id="IPR033900">
    <property type="entry name" value="Gram_neg_porin_domain"/>
</dbReference>
<dbReference type="EMBL" id="FOCO01000021">
    <property type="protein sequence ID" value="SEN71182.1"/>
    <property type="molecule type" value="Genomic_DNA"/>
</dbReference>
<dbReference type="RefSeq" id="WP_050521504.1">
    <property type="nucleotide sequence ID" value="NZ_FOCO01000021.1"/>
</dbReference>
<accession>A0A1H8IS06</accession>
<protein>
    <recommendedName>
        <fullName evidence="2">Porin domain-containing protein</fullName>
    </recommendedName>
</protein>
<evidence type="ECO:0000259" key="2">
    <source>
        <dbReference type="Pfam" id="PF13609"/>
    </source>
</evidence>
<feature type="signal peptide" evidence="1">
    <location>
        <begin position="1"/>
        <end position="24"/>
    </location>
</feature>
<keyword evidence="4" id="KW-1185">Reference proteome</keyword>